<accession>A0A7R8UMX6</accession>
<dbReference type="OrthoDB" id="8083369at2759"/>
<dbReference type="Proteomes" id="UP000594454">
    <property type="component" value="Chromosome 3"/>
</dbReference>
<keyword evidence="4" id="KW-1185">Reference proteome</keyword>
<dbReference type="Pfam" id="PF05267">
    <property type="entry name" value="DUF725"/>
    <property type="match status" value="1"/>
</dbReference>
<sequence length="226" mass="23329">MKLAIVLLGLVALSAAAPQERGLVQEAEKVVQDAITKAHSDLDSIVHLVKGLTANAKGKADGIIANAKNEITSKVAELESSISGLITKGGVIASCAQKNLGDLTEFKNTFGKNVESCAGNLGSAITDFETDVLGEVTSLKSAVSELVNIVDECSADTLQAVVCAVTKVKQVETLVESIVSDAKTAIETARSKANVTVGQIQTCAQQTVGEATVTVNKFVSAVKQCA</sequence>
<feature type="signal peptide" evidence="1">
    <location>
        <begin position="1"/>
        <end position="16"/>
    </location>
</feature>
<gene>
    <name evidence="3" type="ORF">HERILL_LOCUS6762</name>
</gene>
<organism evidence="3 4">
    <name type="scientific">Hermetia illucens</name>
    <name type="common">Black soldier fly</name>
    <dbReference type="NCBI Taxonomy" id="343691"/>
    <lineage>
        <taxon>Eukaryota</taxon>
        <taxon>Metazoa</taxon>
        <taxon>Ecdysozoa</taxon>
        <taxon>Arthropoda</taxon>
        <taxon>Hexapoda</taxon>
        <taxon>Insecta</taxon>
        <taxon>Pterygota</taxon>
        <taxon>Neoptera</taxon>
        <taxon>Endopterygota</taxon>
        <taxon>Diptera</taxon>
        <taxon>Brachycera</taxon>
        <taxon>Stratiomyomorpha</taxon>
        <taxon>Stratiomyidae</taxon>
        <taxon>Hermetiinae</taxon>
        <taxon>Hermetia</taxon>
    </lineage>
</organism>
<dbReference type="EMBL" id="LR899011">
    <property type="protein sequence ID" value="CAD7083833.1"/>
    <property type="molecule type" value="Genomic_DNA"/>
</dbReference>
<evidence type="ECO:0000259" key="2">
    <source>
        <dbReference type="Pfam" id="PF05267"/>
    </source>
</evidence>
<evidence type="ECO:0000313" key="3">
    <source>
        <dbReference type="EMBL" id="CAD7083833.1"/>
    </source>
</evidence>
<dbReference type="AlphaFoldDB" id="A0A7R8UMX6"/>
<reference evidence="3 4" key="1">
    <citation type="submission" date="2020-11" db="EMBL/GenBank/DDBJ databases">
        <authorList>
            <person name="Wallbank WR R."/>
            <person name="Pardo Diaz C."/>
            <person name="Kozak K."/>
            <person name="Martin S."/>
            <person name="Jiggins C."/>
            <person name="Moest M."/>
            <person name="Warren A I."/>
            <person name="Generalovic N T."/>
            <person name="Byers J.R.P. K."/>
            <person name="Montejo-Kovacevich G."/>
            <person name="Yen C E."/>
        </authorList>
    </citation>
    <scope>NUCLEOTIDE SEQUENCE [LARGE SCALE GENOMIC DNA]</scope>
</reference>
<keyword evidence="1" id="KW-0732">Signal</keyword>
<protein>
    <recommendedName>
        <fullName evidence="2">Protein TsetseEP domain-containing protein</fullName>
    </recommendedName>
</protein>
<proteinExistence type="predicted"/>
<feature type="domain" description="Protein TsetseEP" evidence="2">
    <location>
        <begin position="94"/>
        <end position="207"/>
    </location>
</feature>
<name>A0A7R8UMX6_HERIL</name>
<dbReference type="InterPro" id="IPR007931">
    <property type="entry name" value="TsetseEP"/>
</dbReference>
<feature type="chain" id="PRO_5031242420" description="Protein TsetseEP domain-containing protein" evidence="1">
    <location>
        <begin position="17"/>
        <end position="226"/>
    </location>
</feature>
<evidence type="ECO:0000256" key="1">
    <source>
        <dbReference type="SAM" id="SignalP"/>
    </source>
</evidence>
<evidence type="ECO:0000313" key="4">
    <source>
        <dbReference type="Proteomes" id="UP000594454"/>
    </source>
</evidence>
<dbReference type="InParanoid" id="A0A7R8UMX6"/>